<evidence type="ECO:0000259" key="2">
    <source>
        <dbReference type="SMART" id="SM00014"/>
    </source>
</evidence>
<dbReference type="Gene3D" id="1.20.144.10">
    <property type="entry name" value="Phosphatidic acid phosphatase type 2/haloperoxidase"/>
    <property type="match status" value="1"/>
</dbReference>
<dbReference type="InterPro" id="IPR000326">
    <property type="entry name" value="PAP2/HPO"/>
</dbReference>
<keyword evidence="4" id="KW-1185">Reference proteome</keyword>
<feature type="signal peptide" evidence="1">
    <location>
        <begin position="1"/>
        <end position="31"/>
    </location>
</feature>
<dbReference type="SMART" id="SM00014">
    <property type="entry name" value="acidPPc"/>
    <property type="match status" value="1"/>
</dbReference>
<dbReference type="SUPFAM" id="SSF48317">
    <property type="entry name" value="Acid phosphatase/Vanadium-dependent haloperoxidase"/>
    <property type="match status" value="1"/>
</dbReference>
<keyword evidence="1" id="KW-0732">Signal</keyword>
<comment type="caution">
    <text evidence="3">The sequence shown here is derived from an EMBL/GenBank/DDBJ whole genome shotgun (WGS) entry which is preliminary data.</text>
</comment>
<dbReference type="Pfam" id="PF01569">
    <property type="entry name" value="PAP2"/>
    <property type="match status" value="1"/>
</dbReference>
<protein>
    <submittedName>
        <fullName evidence="3">Phosphatase PAP2 family protein</fullName>
    </submittedName>
</protein>
<accession>A0ABU5IJF3</accession>
<gene>
    <name evidence="3" type="ORF">SM757_20815</name>
</gene>
<proteinExistence type="predicted"/>
<organism evidence="3 4">
    <name type="scientific">Azohydromonas lata</name>
    <dbReference type="NCBI Taxonomy" id="45677"/>
    <lineage>
        <taxon>Bacteria</taxon>
        <taxon>Pseudomonadati</taxon>
        <taxon>Pseudomonadota</taxon>
        <taxon>Betaproteobacteria</taxon>
        <taxon>Burkholderiales</taxon>
        <taxon>Sphaerotilaceae</taxon>
        <taxon>Azohydromonas</taxon>
    </lineage>
</organism>
<evidence type="ECO:0000256" key="1">
    <source>
        <dbReference type="SAM" id="SignalP"/>
    </source>
</evidence>
<feature type="domain" description="Phosphatidic acid phosphatase type 2/haloperoxidase" evidence="2">
    <location>
        <begin position="60"/>
        <end position="160"/>
    </location>
</feature>
<dbReference type="InterPro" id="IPR036938">
    <property type="entry name" value="PAP2/HPO_sf"/>
</dbReference>
<dbReference type="EMBL" id="JAXOJX010000037">
    <property type="protein sequence ID" value="MDZ5459025.1"/>
    <property type="molecule type" value="Genomic_DNA"/>
</dbReference>
<dbReference type="CDD" id="cd03394">
    <property type="entry name" value="PAP2_like_5"/>
    <property type="match status" value="1"/>
</dbReference>
<evidence type="ECO:0000313" key="4">
    <source>
        <dbReference type="Proteomes" id="UP001293718"/>
    </source>
</evidence>
<reference evidence="3 4" key="1">
    <citation type="submission" date="2023-11" db="EMBL/GenBank/DDBJ databases">
        <title>Draft genome of Azohydromonas lata strain H1 (DSM1123), a polyhydroxyalkanoate producer.</title>
        <authorList>
            <person name="Traversa D."/>
            <person name="D'Addabbo P."/>
            <person name="Pazzani C."/>
            <person name="Manzari C."/>
            <person name="Chiara M."/>
            <person name="Scrascia M."/>
        </authorList>
    </citation>
    <scope>NUCLEOTIDE SEQUENCE [LARGE SCALE GENOMIC DNA]</scope>
    <source>
        <strain evidence="3 4">H1</strain>
    </source>
</reference>
<name>A0ABU5IJF3_9BURK</name>
<evidence type="ECO:0000313" key="3">
    <source>
        <dbReference type="EMBL" id="MDZ5459025.1"/>
    </source>
</evidence>
<dbReference type="Proteomes" id="UP001293718">
    <property type="component" value="Unassembled WGS sequence"/>
</dbReference>
<dbReference type="RefSeq" id="WP_322466896.1">
    <property type="nucleotide sequence ID" value="NZ_JAXOJX010000037.1"/>
</dbReference>
<feature type="chain" id="PRO_5045372448" evidence="1">
    <location>
        <begin position="32"/>
        <end position="187"/>
    </location>
</feature>
<sequence length="187" mass="20174">MSNTNPPMIRSMTRCGAVALLGLCAATASWADGNRRAGDVLSWALPLGAAGYSLYDGDREGTLQFGKAFAVTLAGTEVLKRTTHVERPDHSDDESFPSGHASRAFSAATFVHRRYGFEAALPMYAAATYVGWTRVHADQHRWRDVAGSAVLSAAASWWLVDPRQDRRVSVLPLVGPRSVGVEVAASW</sequence>